<gene>
    <name evidence="1" type="ORF">Purlil1_13883</name>
</gene>
<accession>A0ABR0BCV3</accession>
<organism evidence="1 2">
    <name type="scientific">Purpureocillium lilacinum</name>
    <name type="common">Paecilomyces lilacinus</name>
    <dbReference type="NCBI Taxonomy" id="33203"/>
    <lineage>
        <taxon>Eukaryota</taxon>
        <taxon>Fungi</taxon>
        <taxon>Dikarya</taxon>
        <taxon>Ascomycota</taxon>
        <taxon>Pezizomycotina</taxon>
        <taxon>Sordariomycetes</taxon>
        <taxon>Hypocreomycetidae</taxon>
        <taxon>Hypocreales</taxon>
        <taxon>Ophiocordycipitaceae</taxon>
        <taxon>Purpureocillium</taxon>
    </lineage>
</organism>
<reference evidence="1 2" key="1">
    <citation type="journal article" date="2024" name="Microbiol. Resour. Announc.">
        <title>Genome annotations for the ascomycete fungi Trichoderma harzianum, Trichoderma aggressivum, and Purpureocillium lilacinum.</title>
        <authorList>
            <person name="Beijen E.P.W."/>
            <person name="Ohm R.A."/>
        </authorList>
    </citation>
    <scope>NUCLEOTIDE SEQUENCE [LARGE SCALE GENOMIC DNA]</scope>
    <source>
        <strain evidence="1 2">CBS 150709</strain>
    </source>
</reference>
<name>A0ABR0BCV3_PURLI</name>
<protein>
    <recommendedName>
        <fullName evidence="3">Protein kinase domain-containing protein</fullName>
    </recommendedName>
</protein>
<dbReference type="SUPFAM" id="SSF56112">
    <property type="entry name" value="Protein kinase-like (PK-like)"/>
    <property type="match status" value="1"/>
</dbReference>
<keyword evidence="2" id="KW-1185">Reference proteome</keyword>
<evidence type="ECO:0000313" key="1">
    <source>
        <dbReference type="EMBL" id="KAK4067358.1"/>
    </source>
</evidence>
<dbReference type="Proteomes" id="UP001287286">
    <property type="component" value="Unassembled WGS sequence"/>
</dbReference>
<proteinExistence type="predicted"/>
<comment type="caution">
    <text evidence="1">The sequence shown here is derived from an EMBL/GenBank/DDBJ whole genome shotgun (WGS) entry which is preliminary data.</text>
</comment>
<dbReference type="InterPro" id="IPR011009">
    <property type="entry name" value="Kinase-like_dom_sf"/>
</dbReference>
<dbReference type="EMBL" id="JAWRVI010000342">
    <property type="protein sequence ID" value="KAK4067358.1"/>
    <property type="molecule type" value="Genomic_DNA"/>
</dbReference>
<evidence type="ECO:0000313" key="2">
    <source>
        <dbReference type="Proteomes" id="UP001287286"/>
    </source>
</evidence>
<evidence type="ECO:0008006" key="3">
    <source>
        <dbReference type="Google" id="ProtNLM"/>
    </source>
</evidence>
<dbReference type="Gene3D" id="1.10.510.10">
    <property type="entry name" value="Transferase(Phosphotransferase) domain 1"/>
    <property type="match status" value="1"/>
</dbReference>
<sequence>MPLRRKPATIHKLGKALTLRASLPAHLKRDPYIDYLPVATIGSASVCEHRGYLTRQLVMIQEVKSVALSDFSVLAQIAHENIARPLAFYSSEDRSCIVYEYVDMDLLKILPLQHEEIAAAMAQVFYGNAPEDMV</sequence>